<evidence type="ECO:0000313" key="3">
    <source>
        <dbReference type="Proteomes" id="UP001501218"/>
    </source>
</evidence>
<dbReference type="EMBL" id="BAAARA010000023">
    <property type="protein sequence ID" value="GAA2361934.1"/>
    <property type="molecule type" value="Genomic_DNA"/>
</dbReference>
<evidence type="ECO:0000256" key="1">
    <source>
        <dbReference type="SAM" id="MobiDB-lite"/>
    </source>
</evidence>
<name>A0ABN3GVA9_9PSEU</name>
<protein>
    <submittedName>
        <fullName evidence="2">Abi-alpha family protein</fullName>
    </submittedName>
</protein>
<dbReference type="RefSeq" id="WP_344137120.1">
    <property type="nucleotide sequence ID" value="NZ_BAAARA010000023.1"/>
</dbReference>
<feature type="compositionally biased region" description="Basic and acidic residues" evidence="1">
    <location>
        <begin position="78"/>
        <end position="97"/>
    </location>
</feature>
<keyword evidence="3" id="KW-1185">Reference proteome</keyword>
<reference evidence="2 3" key="1">
    <citation type="journal article" date="2019" name="Int. J. Syst. Evol. Microbiol.">
        <title>The Global Catalogue of Microorganisms (GCM) 10K type strain sequencing project: providing services to taxonomists for standard genome sequencing and annotation.</title>
        <authorList>
            <consortium name="The Broad Institute Genomics Platform"/>
            <consortium name="The Broad Institute Genome Sequencing Center for Infectious Disease"/>
            <person name="Wu L."/>
            <person name="Ma J."/>
        </authorList>
    </citation>
    <scope>NUCLEOTIDE SEQUENCE [LARGE SCALE GENOMIC DNA]</scope>
    <source>
        <strain evidence="2 3">JCM 16221</strain>
    </source>
</reference>
<accession>A0ABN3GVA9</accession>
<dbReference type="InterPro" id="IPR025506">
    <property type="entry name" value="Abi_alpha"/>
</dbReference>
<dbReference type="Gene3D" id="3.30.110.190">
    <property type="match status" value="1"/>
</dbReference>
<evidence type="ECO:0000313" key="2">
    <source>
        <dbReference type="EMBL" id="GAA2361934.1"/>
    </source>
</evidence>
<organism evidence="2 3">
    <name type="scientific">Saccharopolyspora halophila</name>
    <dbReference type="NCBI Taxonomy" id="405551"/>
    <lineage>
        <taxon>Bacteria</taxon>
        <taxon>Bacillati</taxon>
        <taxon>Actinomycetota</taxon>
        <taxon>Actinomycetes</taxon>
        <taxon>Pseudonocardiales</taxon>
        <taxon>Pseudonocardiaceae</taxon>
        <taxon>Saccharopolyspora</taxon>
    </lineage>
</organism>
<dbReference type="Proteomes" id="UP001501218">
    <property type="component" value="Unassembled WGS sequence"/>
</dbReference>
<dbReference type="Pfam" id="PF14337">
    <property type="entry name" value="Abi_alpha"/>
    <property type="match status" value="1"/>
</dbReference>
<proteinExistence type="predicted"/>
<gene>
    <name evidence="2" type="ORF">GCM10009854_46800</name>
</gene>
<sequence length="273" mass="29509">MAGEIELSRPVEAEDAGRSSVSNVVGGLLGWAARAGKDLAGTGMGIVRELPGGAEFERQVHSAEKVVASGVRQWAESVDERERGHDEDAEESAEKEAGSQLEPVPDALRETMSELLFRSATNRREHAREQLYKSILQLIVPDEARILAGLSDGAAYPVVHVTERSGITGSSRFALRNGSTVGRAVGVTLHEEVPHYLARLQALGLIEIGPALEGLDDQYQILQTEARVREALQMAKSARVVRRSVRISDLGARFWKRCDPASLPDPGTALSAE</sequence>
<comment type="caution">
    <text evidence="2">The sequence shown here is derived from an EMBL/GenBank/DDBJ whole genome shotgun (WGS) entry which is preliminary data.</text>
</comment>
<feature type="region of interest" description="Disordered" evidence="1">
    <location>
        <begin position="74"/>
        <end position="104"/>
    </location>
</feature>